<dbReference type="Proteomes" id="UP000255414">
    <property type="component" value="Chromosome 23"/>
</dbReference>
<feature type="compositionally biased region" description="Basic and acidic residues" evidence="1">
    <location>
        <begin position="141"/>
        <end position="152"/>
    </location>
</feature>
<feature type="compositionally biased region" description="Basic and acidic residues" evidence="1">
    <location>
        <begin position="95"/>
        <end position="121"/>
    </location>
</feature>
<feature type="compositionally biased region" description="Basic residues" evidence="1">
    <location>
        <begin position="128"/>
        <end position="140"/>
    </location>
</feature>
<organism evidence="2 3">
    <name type="scientific">Leishmania infantum</name>
    <dbReference type="NCBI Taxonomy" id="5671"/>
    <lineage>
        <taxon>Eukaryota</taxon>
        <taxon>Discoba</taxon>
        <taxon>Euglenozoa</taxon>
        <taxon>Kinetoplastea</taxon>
        <taxon>Metakinetoplastina</taxon>
        <taxon>Trypanosomatida</taxon>
        <taxon>Trypanosomatidae</taxon>
        <taxon>Leishmaniinae</taxon>
        <taxon>Leishmania</taxon>
    </lineage>
</organism>
<sequence>MMATTTKKRGQRWQLNDHADGAAEGGGFQAESAPLHHARLPSRASEQSTFSCANSAVAAACAHGSSEGAADASRVHMEGRNGLVDSHVHEDVTTDVENGARTRSSDHDGLLHHRTASDHRTGTPSMGHSRRTSPPRRSHSHEHPERDRHDDGDLLLYPPLLTPLLQEVGMRLRVHRLPTIAELWRWGGGDQEAILQIAGFRREERQTILWELERMIRVSSTRCALSAAA</sequence>
<name>A0A6L0XFN3_LEIIN</name>
<protein>
    <submittedName>
        <fullName evidence="2">Hypothetical_protein</fullName>
    </submittedName>
</protein>
<gene>
    <name evidence="2" type="ORF">LINF_230016500</name>
</gene>
<reference evidence="2" key="1">
    <citation type="submission" date="2020-06" db="EMBL/GenBank/DDBJ databases">
        <authorList>
            <person name="Gonzalez-de la Fuente S."/>
            <person name="Peiro-Pastor R."/>
            <person name="Rastrojo A."/>
            <person name="Moreno J."/>
            <person name="Carrasco-Ramiro F."/>
            <person name="Requena JM."/>
            <person name="Aguado B."/>
        </authorList>
    </citation>
    <scope>NUCLEOTIDE SEQUENCE</scope>
</reference>
<accession>A0A6L0XFN3</accession>
<feature type="region of interest" description="Disordered" evidence="1">
    <location>
        <begin position="95"/>
        <end position="152"/>
    </location>
</feature>
<evidence type="ECO:0000256" key="1">
    <source>
        <dbReference type="SAM" id="MobiDB-lite"/>
    </source>
</evidence>
<feature type="region of interest" description="Disordered" evidence="1">
    <location>
        <begin position="1"/>
        <end position="29"/>
    </location>
</feature>
<dbReference type="AlphaFoldDB" id="A0A6L0XFN3"/>
<evidence type="ECO:0000313" key="3">
    <source>
        <dbReference type="Proteomes" id="UP000255414"/>
    </source>
</evidence>
<proteinExistence type="predicted"/>
<feature type="compositionally biased region" description="Basic residues" evidence="1">
    <location>
        <begin position="1"/>
        <end position="11"/>
    </location>
</feature>
<evidence type="ECO:0000313" key="2">
    <source>
        <dbReference type="EMBL" id="CAC9489610.1"/>
    </source>
</evidence>
<dbReference type="VEuPathDB" id="TriTrypDB:LINF_230016500"/>
<dbReference type="EMBL" id="LR812956">
    <property type="protein sequence ID" value="CAC9489610.1"/>
    <property type="molecule type" value="Genomic_DNA"/>
</dbReference>